<accession>A0A7S1B426</accession>
<feature type="region of interest" description="Disordered" evidence="1">
    <location>
        <begin position="249"/>
        <end position="288"/>
    </location>
</feature>
<evidence type="ECO:0000313" key="2">
    <source>
        <dbReference type="EMBL" id="CAD8874481.1"/>
    </source>
</evidence>
<feature type="compositionally biased region" description="Basic and acidic residues" evidence="1">
    <location>
        <begin position="250"/>
        <end position="260"/>
    </location>
</feature>
<name>A0A7S1B426_9STRA</name>
<proteinExistence type="predicted"/>
<evidence type="ECO:0000256" key="1">
    <source>
        <dbReference type="SAM" id="MobiDB-lite"/>
    </source>
</evidence>
<dbReference type="EMBL" id="HBFR01002526">
    <property type="protein sequence ID" value="CAD8874481.1"/>
    <property type="molecule type" value="Transcribed_RNA"/>
</dbReference>
<organism evidence="2">
    <name type="scientific">Corethron hystrix</name>
    <dbReference type="NCBI Taxonomy" id="216773"/>
    <lineage>
        <taxon>Eukaryota</taxon>
        <taxon>Sar</taxon>
        <taxon>Stramenopiles</taxon>
        <taxon>Ochrophyta</taxon>
        <taxon>Bacillariophyta</taxon>
        <taxon>Coscinodiscophyceae</taxon>
        <taxon>Corethrophycidae</taxon>
        <taxon>Corethrales</taxon>
        <taxon>Corethraceae</taxon>
        <taxon>Corethron</taxon>
    </lineage>
</organism>
<reference evidence="2" key="1">
    <citation type="submission" date="2021-01" db="EMBL/GenBank/DDBJ databases">
        <authorList>
            <person name="Corre E."/>
            <person name="Pelletier E."/>
            <person name="Niang G."/>
            <person name="Scheremetjew M."/>
            <person name="Finn R."/>
            <person name="Kale V."/>
            <person name="Holt S."/>
            <person name="Cochrane G."/>
            <person name="Meng A."/>
            <person name="Brown T."/>
            <person name="Cohen L."/>
        </authorList>
    </citation>
    <scope>NUCLEOTIDE SEQUENCE</scope>
    <source>
        <strain evidence="2">308</strain>
    </source>
</reference>
<gene>
    <name evidence="2" type="ORF">CHYS00102_LOCUS1656</name>
</gene>
<protein>
    <submittedName>
        <fullName evidence="2">Uncharacterized protein</fullName>
    </submittedName>
</protein>
<sequence>MLAPSSTKDSSAGRSLSTGDSISAQFGTLSRECARLRNLTTKYEKKRKHEEDLTTRNRNDHTTLLSSKRSAQSKRGAVTKNLSMAKQKKIAVLKEMESERSELVDISEKIKVALETERRSQRKFIQEMESVTEALSASIREHNDRHALFLVTETNLQYMLRQIMNRNDNTKDNDGEKIPKNIIQQIEEALEEMRRAISAYTTAVEEETEWKRKCAELRKRALSGDEGKGPMGEMELDELDRLWEQPCWEGRYEGGDETSKMENQGTSSEYVEEESQACDPAMDLFYGR</sequence>
<dbReference type="AlphaFoldDB" id="A0A7S1B426"/>
<feature type="compositionally biased region" description="Basic and acidic residues" evidence="1">
    <location>
        <begin position="49"/>
        <end position="61"/>
    </location>
</feature>
<feature type="region of interest" description="Disordered" evidence="1">
    <location>
        <begin position="1"/>
        <end position="21"/>
    </location>
</feature>
<feature type="region of interest" description="Disordered" evidence="1">
    <location>
        <begin position="45"/>
        <end position="81"/>
    </location>
</feature>